<feature type="transmembrane region" description="Helical" evidence="1">
    <location>
        <begin position="12"/>
        <end position="33"/>
    </location>
</feature>
<proteinExistence type="predicted"/>
<evidence type="ECO:0000256" key="1">
    <source>
        <dbReference type="SAM" id="Phobius"/>
    </source>
</evidence>
<reference evidence="3" key="1">
    <citation type="submission" date="2017-04" db="EMBL/GenBank/DDBJ databases">
        <title>Function of individual gut microbiota members based on whole genome sequencing of pure cultures obtained from chicken caecum.</title>
        <authorList>
            <person name="Medvecky M."/>
            <person name="Cejkova D."/>
            <person name="Polansky O."/>
            <person name="Karasova D."/>
            <person name="Kubasova T."/>
            <person name="Cizek A."/>
            <person name="Rychlik I."/>
        </authorList>
    </citation>
    <scope>NUCLEOTIDE SEQUENCE [LARGE SCALE GENOMIC DNA]</scope>
    <source>
        <strain evidence="3">An178</strain>
    </source>
</reference>
<dbReference type="RefSeq" id="WP_087159197.1">
    <property type="nucleotide sequence ID" value="NZ_NFKM01000029.1"/>
</dbReference>
<feature type="transmembrane region" description="Helical" evidence="1">
    <location>
        <begin position="97"/>
        <end position="116"/>
    </location>
</feature>
<name>A0A1Y4LJP4_9FIRM</name>
<evidence type="ECO:0000313" key="3">
    <source>
        <dbReference type="Proteomes" id="UP000195447"/>
    </source>
</evidence>
<sequence>MKSNSTMKVSGILMILFGIVYAILTIMAYTGSVQGLLPGHESQEVMVAVLSAAVALLALIGGICAVMGNKPVAKVIGFVFAAVGLVSLIYLQFTQNAFNIADCIAMVLGVILFTSAKE</sequence>
<keyword evidence="1" id="KW-0812">Transmembrane</keyword>
<comment type="caution">
    <text evidence="2">The sequence shown here is derived from an EMBL/GenBank/DDBJ whole genome shotgun (WGS) entry which is preliminary data.</text>
</comment>
<gene>
    <name evidence="2" type="ORF">B5F14_09890</name>
</gene>
<dbReference type="EMBL" id="NFKM01000029">
    <property type="protein sequence ID" value="OUP56100.1"/>
    <property type="molecule type" value="Genomic_DNA"/>
</dbReference>
<keyword evidence="1" id="KW-0472">Membrane</keyword>
<accession>A0A1Y4LJP4</accession>
<feature type="transmembrane region" description="Helical" evidence="1">
    <location>
        <begin position="72"/>
        <end position="91"/>
    </location>
</feature>
<protein>
    <submittedName>
        <fullName evidence="2">Uncharacterized protein</fullName>
    </submittedName>
</protein>
<evidence type="ECO:0000313" key="2">
    <source>
        <dbReference type="EMBL" id="OUP56100.1"/>
    </source>
</evidence>
<keyword evidence="3" id="KW-1185">Reference proteome</keyword>
<organism evidence="2 3">
    <name type="scientific">Faecalitalea cylindroides</name>
    <dbReference type="NCBI Taxonomy" id="39483"/>
    <lineage>
        <taxon>Bacteria</taxon>
        <taxon>Bacillati</taxon>
        <taxon>Bacillota</taxon>
        <taxon>Erysipelotrichia</taxon>
        <taxon>Erysipelotrichales</taxon>
        <taxon>Erysipelotrichaceae</taxon>
        <taxon>Faecalitalea</taxon>
    </lineage>
</organism>
<keyword evidence="1" id="KW-1133">Transmembrane helix</keyword>
<dbReference type="AlphaFoldDB" id="A0A1Y4LJP4"/>
<feature type="transmembrane region" description="Helical" evidence="1">
    <location>
        <begin position="45"/>
        <end position="65"/>
    </location>
</feature>
<dbReference type="Proteomes" id="UP000195447">
    <property type="component" value="Unassembled WGS sequence"/>
</dbReference>